<name>A0AAU9L0B9_9STRA</name>
<dbReference type="Gene3D" id="3.40.50.1240">
    <property type="entry name" value="Phosphoglycerate mutase-like"/>
    <property type="match status" value="1"/>
</dbReference>
<dbReference type="EMBL" id="CAKKTJ010000204">
    <property type="protein sequence ID" value="CAH0477954.1"/>
    <property type="molecule type" value="Genomic_DNA"/>
</dbReference>
<organism evidence="1 2">
    <name type="scientific">Peronospora belbahrii</name>
    <dbReference type="NCBI Taxonomy" id="622444"/>
    <lineage>
        <taxon>Eukaryota</taxon>
        <taxon>Sar</taxon>
        <taxon>Stramenopiles</taxon>
        <taxon>Oomycota</taxon>
        <taxon>Peronosporomycetes</taxon>
        <taxon>Peronosporales</taxon>
        <taxon>Peronosporaceae</taxon>
        <taxon>Peronospora</taxon>
    </lineage>
</organism>
<evidence type="ECO:0000313" key="2">
    <source>
        <dbReference type="Proteomes" id="UP001160483"/>
    </source>
</evidence>
<comment type="caution">
    <text evidence="1">The sequence shown here is derived from an EMBL/GenBank/DDBJ whole genome shotgun (WGS) entry which is preliminary data.</text>
</comment>
<reference evidence="1" key="1">
    <citation type="submission" date="2021-11" db="EMBL/GenBank/DDBJ databases">
        <authorList>
            <person name="Islam A."/>
            <person name="Islam S."/>
            <person name="Flora M.S."/>
            <person name="Rahman M."/>
            <person name="Ziaur R.M."/>
            <person name="Epstein J.H."/>
            <person name="Hassan M."/>
            <person name="Klassen M."/>
            <person name="Woodard K."/>
            <person name="Webb A."/>
            <person name="Webby R.J."/>
            <person name="El Zowalaty M.E."/>
        </authorList>
    </citation>
    <scope>NUCLEOTIDE SEQUENCE</scope>
    <source>
        <strain evidence="1">Pbs3</strain>
    </source>
</reference>
<proteinExistence type="predicted"/>
<dbReference type="InterPro" id="IPR029033">
    <property type="entry name" value="His_PPase_superfam"/>
</dbReference>
<dbReference type="AlphaFoldDB" id="A0AAU9L0B9"/>
<sequence>MDEKGLNSQSASSRLHRNNIMATFSSTCQDVTLRHVLIFHRPGDRTPVIPLIGTKVIPTQEEKDFWASQVATSEQLELLLQTAKPVGVDNIKPPVIAVKGVMASVRALDPEGCRPHDEKETFTTRAVRRLDRRRRQVRRYLRAFQQRPTHRRVGAISAARLLLRRRPAESQGSTIFVHTYEHNVLAPMHPLHVFKEIELIVYKDVLKLRSKAEHDVTQKLALYLRECLGAPDDQPLSWTAVRDMLTCREAYGVPFPEGIDCNIFKQVETYDTWLWQRLYHRKLLLRSVQGRSEGGLQLFEGGGAKRTTCQVIFFLGTR</sequence>
<accession>A0AAU9L0B9</accession>
<gene>
    <name evidence="1" type="ORF">PBS003_LOCUS4675</name>
</gene>
<protein>
    <submittedName>
        <fullName evidence="1">Uncharacterized protein</fullName>
    </submittedName>
</protein>
<evidence type="ECO:0000313" key="1">
    <source>
        <dbReference type="EMBL" id="CAH0477954.1"/>
    </source>
</evidence>
<dbReference type="Proteomes" id="UP001160483">
    <property type="component" value="Unassembled WGS sequence"/>
</dbReference>